<evidence type="ECO:0000256" key="19">
    <source>
        <dbReference type="ARBA" id="ARBA00025915"/>
    </source>
</evidence>
<comment type="similarity">
    <text evidence="6">In the C-terminal section; belongs to the cyclodeaminase/cyclohydrolase family.</text>
</comment>
<evidence type="ECO:0000256" key="11">
    <source>
        <dbReference type="ARBA" id="ARBA00022679"/>
    </source>
</evidence>
<evidence type="ECO:0000256" key="15">
    <source>
        <dbReference type="ARBA" id="ARBA00023212"/>
    </source>
</evidence>
<comment type="subcellular location">
    <subcellularLocation>
        <location evidence="2">Cytoplasm</location>
        <location evidence="2">Cytoskeleton</location>
        <location evidence="2">Microtubule organizing center</location>
        <location evidence="2">Centrosome</location>
        <location evidence="2">Centriole</location>
    </subcellularLocation>
    <subcellularLocation>
        <location evidence="3">Golgi apparatus</location>
    </subcellularLocation>
</comment>
<dbReference type="Gene3D" id="1.20.120.680">
    <property type="entry name" value="Formiminotetrahydrofolate cyclodeaminase monomer, up-and-down helical bundle"/>
    <property type="match status" value="1"/>
</dbReference>
<dbReference type="SMART" id="SM01222">
    <property type="entry name" value="FTCD_N"/>
    <property type="match status" value="1"/>
</dbReference>
<evidence type="ECO:0000256" key="12">
    <source>
        <dbReference type="ARBA" id="ARBA00022808"/>
    </source>
</evidence>
<comment type="function">
    <text evidence="1">Binds and promotes bundling of vimentin filaments originating from the Golgi.</text>
</comment>
<dbReference type="AlphaFoldDB" id="G3PRU3"/>
<evidence type="ECO:0000313" key="23">
    <source>
        <dbReference type="Ensembl" id="ENSGACP00000020329.2"/>
    </source>
</evidence>
<dbReference type="Gene3D" id="3.30.990.10">
    <property type="entry name" value="Formiminotransferase, N-terminal subdomain"/>
    <property type="match status" value="1"/>
</dbReference>
<reference evidence="23" key="3">
    <citation type="submission" date="2025-09" db="UniProtKB">
        <authorList>
            <consortium name="Ensembl"/>
        </authorList>
    </citation>
    <scope>IDENTIFICATION</scope>
</reference>
<dbReference type="InterPro" id="IPR013802">
    <property type="entry name" value="Formiminotransferase_C"/>
</dbReference>
<dbReference type="Pfam" id="PF04961">
    <property type="entry name" value="FTCD_C"/>
    <property type="match status" value="1"/>
</dbReference>
<dbReference type="GO" id="GO:0005794">
    <property type="term" value="C:Golgi apparatus"/>
    <property type="evidence" value="ECO:0007669"/>
    <property type="project" value="UniProtKB-SubCell"/>
</dbReference>
<evidence type="ECO:0000256" key="20">
    <source>
        <dbReference type="ARBA" id="ARBA00030029"/>
    </source>
</evidence>
<dbReference type="NCBIfam" id="TIGR02024">
    <property type="entry name" value="FtcD"/>
    <property type="match status" value="1"/>
</dbReference>
<evidence type="ECO:0000259" key="22">
    <source>
        <dbReference type="SMART" id="SM01222"/>
    </source>
</evidence>
<dbReference type="InterPro" id="IPR012886">
    <property type="entry name" value="Formiminotransferase_N"/>
</dbReference>
<keyword evidence="24" id="KW-1185">Reference proteome</keyword>
<evidence type="ECO:0000256" key="1">
    <source>
        <dbReference type="ARBA" id="ARBA00002680"/>
    </source>
</evidence>
<dbReference type="Bgee" id="ENSGACG00000015411">
    <property type="expression patterns" value="Expressed in liver and 3 other cell types or tissues"/>
</dbReference>
<evidence type="ECO:0000256" key="5">
    <source>
        <dbReference type="ARBA" id="ARBA00008297"/>
    </source>
</evidence>
<dbReference type="Gene3D" id="3.30.70.670">
    <property type="entry name" value="Formiminotransferase, C-terminal subdomain"/>
    <property type="match status" value="1"/>
</dbReference>
<dbReference type="FunFam" id="3.30.70.670:FF:000001">
    <property type="entry name" value="Formimidoyltransferase cyclodeaminase"/>
    <property type="match status" value="1"/>
</dbReference>
<reference evidence="23 24" key="1">
    <citation type="journal article" date="2021" name="G3 (Bethesda)">
        <title>Improved contiguity of the threespine stickleback genome using long-read sequencing.</title>
        <authorList>
            <person name="Nath S."/>
            <person name="Shaw D.E."/>
            <person name="White M.A."/>
        </authorList>
    </citation>
    <scope>NUCLEOTIDE SEQUENCE [LARGE SCALE GENOMIC DNA]</scope>
    <source>
        <strain evidence="23 24">Lake Benthic</strain>
    </source>
</reference>
<keyword evidence="14" id="KW-0333">Golgi apparatus</keyword>
<dbReference type="InterPro" id="IPR037070">
    <property type="entry name" value="Formiminotransferase_C_sf"/>
</dbReference>
<evidence type="ECO:0000256" key="7">
    <source>
        <dbReference type="ARBA" id="ARBA00012252"/>
    </source>
</evidence>
<comment type="function">
    <text evidence="18">Folate-dependent enzyme, that displays both transferase and deaminase activity. Serves to channel one-carbon units from formiminoglutamate to the folate pool.</text>
</comment>
<dbReference type="FunFam" id="1.20.120.680:FF:000001">
    <property type="entry name" value="Formimidoyltransferase cyclodeaminase"/>
    <property type="match status" value="1"/>
</dbReference>
<evidence type="ECO:0000256" key="6">
    <source>
        <dbReference type="ARBA" id="ARBA00010825"/>
    </source>
</evidence>
<evidence type="ECO:0000256" key="3">
    <source>
        <dbReference type="ARBA" id="ARBA00004555"/>
    </source>
</evidence>
<dbReference type="EC" id="2.1.2.5" evidence="7"/>
<dbReference type="SUPFAM" id="SSF55116">
    <property type="entry name" value="Formiminotransferase domain of formiminotransferase-cyclodeaminase"/>
    <property type="match status" value="2"/>
</dbReference>
<accession>G3PRU3</accession>
<proteinExistence type="inferred from homology"/>
<organism evidence="23 24">
    <name type="scientific">Gasterosteus aculeatus aculeatus</name>
    <name type="common">three-spined stickleback</name>
    <dbReference type="NCBI Taxonomy" id="481459"/>
    <lineage>
        <taxon>Eukaryota</taxon>
        <taxon>Metazoa</taxon>
        <taxon>Chordata</taxon>
        <taxon>Craniata</taxon>
        <taxon>Vertebrata</taxon>
        <taxon>Euteleostomi</taxon>
        <taxon>Actinopterygii</taxon>
        <taxon>Neopterygii</taxon>
        <taxon>Teleostei</taxon>
        <taxon>Neoteleostei</taxon>
        <taxon>Acanthomorphata</taxon>
        <taxon>Eupercaria</taxon>
        <taxon>Perciformes</taxon>
        <taxon>Cottioidei</taxon>
        <taxon>Gasterosteales</taxon>
        <taxon>Gasterosteidae</taxon>
        <taxon>Gasterosteus</taxon>
    </lineage>
</organism>
<dbReference type="PANTHER" id="PTHR12234">
    <property type="entry name" value="FORMIMINOTRANSFERASE-CYCLODEAMINASE"/>
    <property type="match status" value="1"/>
</dbReference>
<evidence type="ECO:0000256" key="14">
    <source>
        <dbReference type="ARBA" id="ARBA00023034"/>
    </source>
</evidence>
<dbReference type="UniPathway" id="UPA00379">
    <property type="reaction ID" value="UER00555"/>
</dbReference>
<dbReference type="FunFam" id="3.30.990.10:FF:000001">
    <property type="entry name" value="Formimidoyltransferase cyclodeaminase"/>
    <property type="match status" value="1"/>
</dbReference>
<dbReference type="Proteomes" id="UP000007635">
    <property type="component" value="Chromosome I"/>
</dbReference>
<dbReference type="SMART" id="SM01221">
    <property type="entry name" value="FTCD"/>
    <property type="match status" value="1"/>
</dbReference>
<dbReference type="Ensembl" id="ENSGACT00000020368.2">
    <property type="protein sequence ID" value="ENSGACP00000020329.2"/>
    <property type="gene ID" value="ENSGACG00000015411.2"/>
</dbReference>
<dbReference type="GO" id="GO:0019557">
    <property type="term" value="P:L-histidine catabolic process to glutamate and formate"/>
    <property type="evidence" value="ECO:0007669"/>
    <property type="project" value="UniProtKB-UniPathway"/>
</dbReference>
<sequence length="539" mass="58730">MIHSAGPEEQSGLLQAADIMDQLVECVPNFSEGRDKKVIDAISAAISGSAGCSLLDVDPGASTNRTVYTFVGSPAAVVEGALSAARQASTLIDMREHSGEHPRTGALDVCPFVPVRNASMDDCVHCADVFGQKLAEMLHVPVFLYGEAARKESRRSLPSVRSGEYEALPDKLKLSDWSPDFGPALFVPSWGATVTGARKFLVAFNVNLIATKEQAHRIALDLREQGRGKDQPGLLQKVQAMGWYLDEANIAQVSTNILDYELTPLHTVHQEVCRVAEELKLPVVGSQIVGLIPLKAMLDSADFYIQRDGLFIVEEEHKVRLVISKLGLDSLGPFNPKERIIEESSRGSYTCSSMKGVHPEANVCILQGAALGAMVGQMTYGKRQFENEDPVMRRLIPQFHQAMNQLLEMVDQDALAFSSYMVALKMPKKTSEEMKRRTAAMQEALQAAVAVPLALAEKISVLWSPLKEMVVYCNIACKSDAQVAAKALETAVFGAYYNVTINLKDIADEAFKTQKRAAVLLQGAKESAAAVLHTADQRD</sequence>
<dbReference type="InterPro" id="IPR051623">
    <property type="entry name" value="FTCD"/>
</dbReference>
<keyword evidence="17" id="KW-0511">Multifunctional enzyme</keyword>
<dbReference type="GO" id="GO:0030409">
    <property type="term" value="F:glutamate formimidoyltransferase activity"/>
    <property type="evidence" value="ECO:0007669"/>
    <property type="project" value="UniProtKB-EC"/>
</dbReference>
<evidence type="ECO:0000256" key="16">
    <source>
        <dbReference type="ARBA" id="ARBA00023239"/>
    </source>
</evidence>
<comment type="similarity">
    <text evidence="5">In the N-terminal section; belongs to the formiminotransferase family.</text>
</comment>
<evidence type="ECO:0000256" key="2">
    <source>
        <dbReference type="ARBA" id="ARBA00004114"/>
    </source>
</evidence>
<comment type="subunit">
    <text evidence="19">Homooctamer, including four polyglutamate binding sites. The subunits are arranged as a tetramer of dimers, and form a planar ring-shaped structure.</text>
</comment>
<dbReference type="SUPFAM" id="SSF101262">
    <property type="entry name" value="Methenyltetrahydrofolate cyclohydrolase-like"/>
    <property type="match status" value="1"/>
</dbReference>
<dbReference type="InterPro" id="IPR022384">
    <property type="entry name" value="FormiminoTrfase_cat_dom_sf"/>
</dbReference>
<reference evidence="23" key="2">
    <citation type="submission" date="2025-08" db="UniProtKB">
        <authorList>
            <consortium name="Ensembl"/>
        </authorList>
    </citation>
    <scope>IDENTIFICATION</scope>
</reference>
<comment type="pathway">
    <text evidence="4">Amino-acid degradation; L-histidine degradation into L-glutamate; L-glutamate from N-formimidoyl-L-glutamate (transferase route): step 1/1.</text>
</comment>
<dbReference type="GO" id="GO:0005814">
    <property type="term" value="C:centriole"/>
    <property type="evidence" value="ECO:0007669"/>
    <property type="project" value="UniProtKB-SubCell"/>
</dbReference>
<keyword evidence="15" id="KW-0206">Cytoskeleton</keyword>
<dbReference type="GO" id="GO:0005542">
    <property type="term" value="F:folic acid binding"/>
    <property type="evidence" value="ECO:0007669"/>
    <property type="project" value="UniProtKB-KW"/>
</dbReference>
<evidence type="ECO:0000256" key="17">
    <source>
        <dbReference type="ARBA" id="ARBA00023268"/>
    </source>
</evidence>
<dbReference type="InterPro" id="IPR037064">
    <property type="entry name" value="Formiminotransferase_N_sf"/>
</dbReference>
<name>G3PRU3_GASAC</name>
<keyword evidence="10" id="KW-0963">Cytoplasm</keyword>
<keyword evidence="12" id="KW-0369">Histidine metabolism</keyword>
<evidence type="ECO:0000256" key="4">
    <source>
        <dbReference type="ARBA" id="ARBA00005082"/>
    </source>
</evidence>
<evidence type="ECO:0000256" key="10">
    <source>
        <dbReference type="ARBA" id="ARBA00022490"/>
    </source>
</evidence>
<keyword evidence="13" id="KW-0290">Folate-binding</keyword>
<feature type="domain" description="Formiminotransferase C-terminal subdomain" evidence="21">
    <location>
        <begin position="200"/>
        <end position="344"/>
    </location>
</feature>
<keyword evidence="16" id="KW-0456">Lyase</keyword>
<keyword evidence="11" id="KW-0808">Transferase</keyword>
<evidence type="ECO:0000259" key="21">
    <source>
        <dbReference type="SMART" id="SM01221"/>
    </source>
</evidence>
<evidence type="ECO:0000256" key="8">
    <source>
        <dbReference type="ARBA" id="ARBA00012998"/>
    </source>
</evidence>
<dbReference type="Pfam" id="PF07837">
    <property type="entry name" value="FTCD_N"/>
    <property type="match status" value="1"/>
</dbReference>
<protein>
    <recommendedName>
        <fullName evidence="9">Formimidoyltransferase-cyclodeaminase</fullName>
        <ecNumber evidence="7">2.1.2.5</ecNumber>
        <ecNumber evidence="8">4.3.1.4</ecNumber>
    </recommendedName>
    <alternativeName>
        <fullName evidence="20">Formiminotransferase-cyclodeaminase</fullName>
    </alternativeName>
</protein>
<evidence type="ECO:0000256" key="18">
    <source>
        <dbReference type="ARBA" id="ARBA00025506"/>
    </source>
</evidence>
<feature type="domain" description="Formiminotransferase N-terminal subdomain" evidence="22">
    <location>
        <begin position="22"/>
        <end position="199"/>
    </location>
</feature>
<dbReference type="PANTHER" id="PTHR12234:SF0">
    <property type="entry name" value="FORMIMIDOYLTRANSFERASE-CYCLODEAMINASE"/>
    <property type="match status" value="1"/>
</dbReference>
<dbReference type="InterPro" id="IPR007044">
    <property type="entry name" value="Cyclodeamin/CycHdrlase"/>
</dbReference>
<evidence type="ECO:0000256" key="13">
    <source>
        <dbReference type="ARBA" id="ARBA00022954"/>
    </source>
</evidence>
<dbReference type="InterPro" id="IPR004227">
    <property type="entry name" value="Formiminotransferase_cat"/>
</dbReference>
<dbReference type="Pfam" id="PF02971">
    <property type="entry name" value="FTCD"/>
    <property type="match status" value="1"/>
</dbReference>
<evidence type="ECO:0000256" key="9">
    <source>
        <dbReference type="ARBA" id="ARBA00017787"/>
    </source>
</evidence>
<dbReference type="GO" id="GO:0030412">
    <property type="term" value="F:formimidoyltetrahydrofolate cyclodeaminase activity"/>
    <property type="evidence" value="ECO:0007669"/>
    <property type="project" value="UniProtKB-EC"/>
</dbReference>
<dbReference type="InterPro" id="IPR036178">
    <property type="entry name" value="Formintransfe-cycloase-like_sf"/>
</dbReference>
<dbReference type="GO" id="GO:0019556">
    <property type="term" value="P:L-histidine catabolic process to glutamate and formamide"/>
    <property type="evidence" value="ECO:0007669"/>
    <property type="project" value="UniProtKB-UniPathway"/>
</dbReference>
<dbReference type="GeneTree" id="ENSGT00390000005581"/>
<evidence type="ECO:0000313" key="24">
    <source>
        <dbReference type="Proteomes" id="UP000007635"/>
    </source>
</evidence>
<dbReference type="EC" id="4.3.1.4" evidence="8"/>